<sequence>MCHSIVWYYALCQHLNEAQSLTITCDSATISGYDCLPIDQPILSLPLSGACYPCKHEYRKEAYMMQTETAELNPKLEIEDVPGPETEAGNETNSDGQAGNNKRDSGDDDDDDTTPDPDPIPGYHTHLYPQLEGYIKKKSNWESLEEVHVEDGGECEEPCKSSFLLDDEESLVSSPVSEKWCGEEFDAPDSPTLGCVTEKWRSASLPCPSTQRKSKIPVPMPGDKATKRHSTWNTYELELFDQVTF</sequence>
<feature type="compositionally biased region" description="Acidic residues" evidence="1">
    <location>
        <begin position="106"/>
        <end position="115"/>
    </location>
</feature>
<protein>
    <submittedName>
        <fullName evidence="2">Uncharacterized protein</fullName>
    </submittedName>
</protein>
<keyword evidence="3" id="KW-1185">Reference proteome</keyword>
<dbReference type="Proteomes" id="UP001215712">
    <property type="component" value="Unassembled WGS sequence"/>
</dbReference>
<reference evidence="2" key="1">
    <citation type="journal article" date="2023" name="IMA Fungus">
        <title>Comparative genomic study of the Penicillium genus elucidates a diverse pangenome and 15 lateral gene transfer events.</title>
        <authorList>
            <person name="Petersen C."/>
            <person name="Sorensen T."/>
            <person name="Nielsen M.R."/>
            <person name="Sondergaard T.E."/>
            <person name="Sorensen J.L."/>
            <person name="Fitzpatrick D.A."/>
            <person name="Frisvad J.C."/>
            <person name="Nielsen K.L."/>
        </authorList>
    </citation>
    <scope>NUCLEOTIDE SEQUENCE</scope>
    <source>
        <strain evidence="2">IBT 17514</strain>
    </source>
</reference>
<feature type="region of interest" description="Disordered" evidence="1">
    <location>
        <begin position="206"/>
        <end position="227"/>
    </location>
</feature>
<name>A0AAD6HB36_9EURO</name>
<organism evidence="2 3">
    <name type="scientific">Penicillium malachiteum</name>
    <dbReference type="NCBI Taxonomy" id="1324776"/>
    <lineage>
        <taxon>Eukaryota</taxon>
        <taxon>Fungi</taxon>
        <taxon>Dikarya</taxon>
        <taxon>Ascomycota</taxon>
        <taxon>Pezizomycotina</taxon>
        <taxon>Eurotiomycetes</taxon>
        <taxon>Eurotiomycetidae</taxon>
        <taxon>Eurotiales</taxon>
        <taxon>Aspergillaceae</taxon>
        <taxon>Penicillium</taxon>
    </lineage>
</organism>
<dbReference type="EMBL" id="JAQJAN010000020">
    <property type="protein sequence ID" value="KAJ5703750.1"/>
    <property type="molecule type" value="Genomic_DNA"/>
</dbReference>
<accession>A0AAD6HB36</accession>
<comment type="caution">
    <text evidence="2">The sequence shown here is derived from an EMBL/GenBank/DDBJ whole genome shotgun (WGS) entry which is preliminary data.</text>
</comment>
<proteinExistence type="predicted"/>
<evidence type="ECO:0000313" key="3">
    <source>
        <dbReference type="Proteomes" id="UP001215712"/>
    </source>
</evidence>
<reference evidence="2" key="2">
    <citation type="submission" date="2023-01" db="EMBL/GenBank/DDBJ databases">
        <authorList>
            <person name="Petersen C."/>
        </authorList>
    </citation>
    <scope>NUCLEOTIDE SEQUENCE</scope>
    <source>
        <strain evidence="2">IBT 17514</strain>
    </source>
</reference>
<evidence type="ECO:0000256" key="1">
    <source>
        <dbReference type="SAM" id="MobiDB-lite"/>
    </source>
</evidence>
<evidence type="ECO:0000313" key="2">
    <source>
        <dbReference type="EMBL" id="KAJ5703750.1"/>
    </source>
</evidence>
<dbReference type="AlphaFoldDB" id="A0AAD6HB36"/>
<feature type="compositionally biased region" description="Polar residues" evidence="1">
    <location>
        <begin position="89"/>
        <end position="100"/>
    </location>
</feature>
<feature type="region of interest" description="Disordered" evidence="1">
    <location>
        <begin position="79"/>
        <end position="126"/>
    </location>
</feature>
<gene>
    <name evidence="2" type="ORF">N7493_010888</name>
</gene>